<name>A0ABP8N3G5_9BACT</name>
<accession>A0ABP8N3G5</accession>
<organism evidence="3 4">
    <name type="scientific">Novipirellula rosea</name>
    <dbReference type="NCBI Taxonomy" id="1031540"/>
    <lineage>
        <taxon>Bacteria</taxon>
        <taxon>Pseudomonadati</taxon>
        <taxon>Planctomycetota</taxon>
        <taxon>Planctomycetia</taxon>
        <taxon>Pirellulales</taxon>
        <taxon>Pirellulaceae</taxon>
        <taxon>Novipirellula</taxon>
    </lineage>
</organism>
<proteinExistence type="predicted"/>
<dbReference type="Pfam" id="PF05569">
    <property type="entry name" value="Peptidase_M56"/>
    <property type="match status" value="1"/>
</dbReference>
<dbReference type="CDD" id="cd07341">
    <property type="entry name" value="M56_BlaR1_MecR1_like"/>
    <property type="match status" value="1"/>
</dbReference>
<dbReference type="RefSeq" id="WP_345324648.1">
    <property type="nucleotide sequence ID" value="NZ_BAABGA010000048.1"/>
</dbReference>
<evidence type="ECO:0000256" key="1">
    <source>
        <dbReference type="SAM" id="Phobius"/>
    </source>
</evidence>
<feature type="transmembrane region" description="Helical" evidence="1">
    <location>
        <begin position="296"/>
        <end position="314"/>
    </location>
</feature>
<dbReference type="InterPro" id="IPR008756">
    <property type="entry name" value="Peptidase_M56"/>
</dbReference>
<dbReference type="Proteomes" id="UP001500840">
    <property type="component" value="Unassembled WGS sequence"/>
</dbReference>
<keyword evidence="1" id="KW-1133">Transmembrane helix</keyword>
<comment type="caution">
    <text evidence="3">The sequence shown here is derived from an EMBL/GenBank/DDBJ whole genome shotgun (WGS) entry which is preliminary data.</text>
</comment>
<keyword evidence="4" id="KW-1185">Reference proteome</keyword>
<evidence type="ECO:0000313" key="3">
    <source>
        <dbReference type="EMBL" id="GAA4459271.1"/>
    </source>
</evidence>
<feature type="transmembrane region" description="Helical" evidence="1">
    <location>
        <begin position="6"/>
        <end position="27"/>
    </location>
</feature>
<evidence type="ECO:0000313" key="4">
    <source>
        <dbReference type="Proteomes" id="UP001500840"/>
    </source>
</evidence>
<protein>
    <submittedName>
        <fullName evidence="3">M56 family metallopeptidase</fullName>
    </submittedName>
</protein>
<dbReference type="PANTHER" id="PTHR34978">
    <property type="entry name" value="POSSIBLE SENSOR-TRANSDUCER PROTEIN BLAR"/>
    <property type="match status" value="1"/>
</dbReference>
<dbReference type="EMBL" id="BAABGA010000048">
    <property type="protein sequence ID" value="GAA4459271.1"/>
    <property type="molecule type" value="Genomic_DNA"/>
</dbReference>
<sequence>MNAPFVWEAVSGICLQVTLVVMVAAIIERWLNESASACRVWTASFVAVIALVANAILLPHFRIATIPVSQLNDRVDWILQWQTWGLYAGGVIWLSGVCLILLRRGWGVWQLLRFLKQDCETVSFDQLGLSTIPADFLPPRLHLLVSDKMTGPFCRQFHQPTIVLPMYLIEGDQEVLRHVMLHELSHLRTNHPLQLFLQQICTSLLWFHPAIWWAGYRAEVVREFLCDEVAAQSAGKVVDYLRTLIQIAQRSVKHPASKSAACALAFGRRKSVIVRRSERLVRIAKSPTRFSRPRQSCGVVGVVLMTLIVSHLWLPVNVLASSRSHWSPWPSWTAKTLHDFGVNVRDFEPFDERHEFSESSHHHD</sequence>
<dbReference type="PANTHER" id="PTHR34978:SF3">
    <property type="entry name" value="SLR0241 PROTEIN"/>
    <property type="match status" value="1"/>
</dbReference>
<dbReference type="InterPro" id="IPR052173">
    <property type="entry name" value="Beta-lactam_resp_regulator"/>
</dbReference>
<evidence type="ECO:0000259" key="2">
    <source>
        <dbReference type="Pfam" id="PF05569"/>
    </source>
</evidence>
<gene>
    <name evidence="3" type="ORF">GCM10023156_38550</name>
</gene>
<keyword evidence="1" id="KW-0812">Transmembrane</keyword>
<keyword evidence="1" id="KW-0472">Membrane</keyword>
<feature type="transmembrane region" description="Helical" evidence="1">
    <location>
        <begin position="81"/>
        <end position="102"/>
    </location>
</feature>
<feature type="domain" description="Peptidase M56" evidence="2">
    <location>
        <begin position="90"/>
        <end position="254"/>
    </location>
</feature>
<feature type="transmembrane region" description="Helical" evidence="1">
    <location>
        <begin position="39"/>
        <end position="61"/>
    </location>
</feature>
<reference evidence="4" key="1">
    <citation type="journal article" date="2019" name="Int. J. Syst. Evol. Microbiol.">
        <title>The Global Catalogue of Microorganisms (GCM) 10K type strain sequencing project: providing services to taxonomists for standard genome sequencing and annotation.</title>
        <authorList>
            <consortium name="The Broad Institute Genomics Platform"/>
            <consortium name="The Broad Institute Genome Sequencing Center for Infectious Disease"/>
            <person name="Wu L."/>
            <person name="Ma J."/>
        </authorList>
    </citation>
    <scope>NUCLEOTIDE SEQUENCE [LARGE SCALE GENOMIC DNA]</scope>
    <source>
        <strain evidence="4">JCM 17759</strain>
    </source>
</reference>